<dbReference type="SUPFAM" id="SSF56935">
    <property type="entry name" value="Porins"/>
    <property type="match status" value="1"/>
</dbReference>
<keyword evidence="2" id="KW-0813">Transport</keyword>
<dbReference type="InterPro" id="IPR036942">
    <property type="entry name" value="Beta-barrel_TonB_sf"/>
</dbReference>
<dbReference type="InterPro" id="IPR023996">
    <property type="entry name" value="TonB-dep_OMP_SusC/RagA"/>
</dbReference>
<dbReference type="InterPro" id="IPR008969">
    <property type="entry name" value="CarboxyPept-like_regulatory"/>
</dbReference>
<keyword evidence="4" id="KW-0798">TonB box</keyword>
<dbReference type="Gene3D" id="2.60.40.1120">
    <property type="entry name" value="Carboxypeptidase-like, regulatory domain"/>
    <property type="match status" value="1"/>
</dbReference>
<dbReference type="EMBL" id="UINC01005487">
    <property type="protein sequence ID" value="SVA21638.1"/>
    <property type="molecule type" value="Genomic_DNA"/>
</dbReference>
<evidence type="ECO:0008006" key="10">
    <source>
        <dbReference type="Google" id="ProtNLM"/>
    </source>
</evidence>
<dbReference type="PROSITE" id="PS52016">
    <property type="entry name" value="TONB_DEPENDENT_REC_3"/>
    <property type="match status" value="1"/>
</dbReference>
<evidence type="ECO:0000256" key="2">
    <source>
        <dbReference type="ARBA" id="ARBA00022448"/>
    </source>
</evidence>
<gene>
    <name evidence="9" type="ORF">METZ01_LOCUS74492</name>
</gene>
<evidence type="ECO:0000256" key="4">
    <source>
        <dbReference type="ARBA" id="ARBA00023077"/>
    </source>
</evidence>
<feature type="domain" description="TonB-dependent receptor-like beta-barrel" evidence="7">
    <location>
        <begin position="384"/>
        <end position="938"/>
    </location>
</feature>
<sequence length="980" mass="104396">MKNNSVFIVIMAALFSVGQIAGQDHSVSGQVKSADTGSSLAGVNIVVKNTSQGTSTDAGGLYTLKGISSDAVLVFSYIGYKTAEVAVDGRGELDVSLESGVIAGEELVVIGYGTQSRKDVSGAISSLNEDSFTKGTNADLQSMLQARVPGVVVTANNGDIGSEPRIRIRGGTSVNASNNPIIVVDGVPINNSSGLPGGFITGAGAGADGTMDNPLGMLNPDDIASIDILKDASSSAIYGARGGNGVILITTKEGRPGDLSLNYSGSTSTSSISKKLDLMDAAEYKSYASSIGATIEDGGASTDWQDEILRSAVSTSHNVSFGAGTQQTQYRASISYLDQQGILLNSERQRISSRLNVRHVMLDNKLKLSLKISPSFNNRNNTPYNQQAGYFGGVFTNVLKFNPTLPVKNADGSYYEYATTTIRNPVALLNEISDVGENLRVLTSATAEYEVLSGLRAKATLGLDRESYNRNIYEPNSLPYAASIGGQASVQNNQRKSDHFNTTLNYNMEMGSSSLNALAGYEYQEFTNSGFGATTKGFVTDAWLYNNLGGATDFSTAPFSFKNENRLISFFGRLAYNMGGKLNVMATLRREGSTRFGEDNKWGVFPSASVGYRVMDDIKVRASYGVTGNQEIGNYRSLVTLGSGANAVIGGSMLAGVAANQLPNPNLKWETTSDMNLGVDFAVMGSKVNGTVDFYTKTTEDMLVEVNVPQPAVVTTKLDNVGSVENSGLEIFLNSVNMSTKDMSWNTSFNFSTNKNNVVSLGKDVEYIVTGQVGGAGLSGVQSAIIMPGEPFASFFGYKLEGYDASGQEILSSTGGPLDDGRLLLGSPHPDFTFGMTNQINFGNIDFSFYIWSVQGNEILNNTRLEYQRPSNPFNNINLFAETADDVSAGLGAEAAVALTDKFIEDGSFTRLQNVTVGYTLKAGQFKNLRLYVSADNLLTLTDYTGFDPEVSTVSGLAEGIDYTNYPRAKTFTFGINVGL</sequence>
<feature type="domain" description="TonB-dependent receptor plug" evidence="8">
    <location>
        <begin position="117"/>
        <end position="246"/>
    </location>
</feature>
<dbReference type="Pfam" id="PF07715">
    <property type="entry name" value="Plug"/>
    <property type="match status" value="1"/>
</dbReference>
<dbReference type="InterPro" id="IPR037066">
    <property type="entry name" value="Plug_dom_sf"/>
</dbReference>
<evidence type="ECO:0000256" key="1">
    <source>
        <dbReference type="ARBA" id="ARBA00004571"/>
    </source>
</evidence>
<proteinExistence type="predicted"/>
<evidence type="ECO:0000259" key="7">
    <source>
        <dbReference type="Pfam" id="PF00593"/>
    </source>
</evidence>
<dbReference type="NCBIfam" id="TIGR04056">
    <property type="entry name" value="OMP_RagA_SusC"/>
    <property type="match status" value="1"/>
</dbReference>
<evidence type="ECO:0000313" key="9">
    <source>
        <dbReference type="EMBL" id="SVA21638.1"/>
    </source>
</evidence>
<dbReference type="GO" id="GO:0009279">
    <property type="term" value="C:cell outer membrane"/>
    <property type="evidence" value="ECO:0007669"/>
    <property type="project" value="UniProtKB-SubCell"/>
</dbReference>
<accession>A0A381U1W6</accession>
<keyword evidence="3" id="KW-0812">Transmembrane</keyword>
<dbReference type="Pfam" id="PF00593">
    <property type="entry name" value="TonB_dep_Rec_b-barrel"/>
    <property type="match status" value="1"/>
</dbReference>
<dbReference type="InterPro" id="IPR039426">
    <property type="entry name" value="TonB-dep_rcpt-like"/>
</dbReference>
<dbReference type="SUPFAM" id="SSF49464">
    <property type="entry name" value="Carboxypeptidase regulatory domain-like"/>
    <property type="match status" value="1"/>
</dbReference>
<dbReference type="Pfam" id="PF13715">
    <property type="entry name" value="CarbopepD_reg_2"/>
    <property type="match status" value="1"/>
</dbReference>
<dbReference type="InterPro" id="IPR000531">
    <property type="entry name" value="Beta-barrel_TonB"/>
</dbReference>
<name>A0A381U1W6_9ZZZZ</name>
<keyword evidence="6" id="KW-0998">Cell outer membrane</keyword>
<evidence type="ECO:0000256" key="3">
    <source>
        <dbReference type="ARBA" id="ARBA00022692"/>
    </source>
</evidence>
<evidence type="ECO:0000256" key="5">
    <source>
        <dbReference type="ARBA" id="ARBA00023136"/>
    </source>
</evidence>
<dbReference type="Gene3D" id="2.40.170.20">
    <property type="entry name" value="TonB-dependent receptor, beta-barrel domain"/>
    <property type="match status" value="1"/>
</dbReference>
<dbReference type="InterPro" id="IPR023997">
    <property type="entry name" value="TonB-dep_OMP_SusC/RagA_CS"/>
</dbReference>
<keyword evidence="5" id="KW-0472">Membrane</keyword>
<comment type="subcellular location">
    <subcellularLocation>
        <location evidence="1">Cell outer membrane</location>
        <topology evidence="1">Multi-pass membrane protein</topology>
    </subcellularLocation>
</comment>
<evidence type="ECO:0000256" key="6">
    <source>
        <dbReference type="ARBA" id="ARBA00023237"/>
    </source>
</evidence>
<reference evidence="9" key="1">
    <citation type="submission" date="2018-05" db="EMBL/GenBank/DDBJ databases">
        <authorList>
            <person name="Lanie J.A."/>
            <person name="Ng W.-L."/>
            <person name="Kazmierczak K.M."/>
            <person name="Andrzejewski T.M."/>
            <person name="Davidsen T.M."/>
            <person name="Wayne K.J."/>
            <person name="Tettelin H."/>
            <person name="Glass J.I."/>
            <person name="Rusch D."/>
            <person name="Podicherti R."/>
            <person name="Tsui H.-C.T."/>
            <person name="Winkler M.E."/>
        </authorList>
    </citation>
    <scope>NUCLEOTIDE SEQUENCE</scope>
</reference>
<dbReference type="NCBIfam" id="TIGR04057">
    <property type="entry name" value="SusC_RagA_signa"/>
    <property type="match status" value="1"/>
</dbReference>
<dbReference type="AlphaFoldDB" id="A0A381U1W6"/>
<dbReference type="InterPro" id="IPR012910">
    <property type="entry name" value="Plug_dom"/>
</dbReference>
<protein>
    <recommendedName>
        <fullName evidence="10">TonB-dependent receptor plug domain-containing protein</fullName>
    </recommendedName>
</protein>
<organism evidence="9">
    <name type="scientific">marine metagenome</name>
    <dbReference type="NCBI Taxonomy" id="408172"/>
    <lineage>
        <taxon>unclassified sequences</taxon>
        <taxon>metagenomes</taxon>
        <taxon>ecological metagenomes</taxon>
    </lineage>
</organism>
<dbReference type="Gene3D" id="2.170.130.10">
    <property type="entry name" value="TonB-dependent receptor, plug domain"/>
    <property type="match status" value="1"/>
</dbReference>
<evidence type="ECO:0000259" key="8">
    <source>
        <dbReference type="Pfam" id="PF07715"/>
    </source>
</evidence>